<dbReference type="AlphaFoldDB" id="A0AAE4BSB0"/>
<evidence type="ECO:0000313" key="6">
    <source>
        <dbReference type="Proteomes" id="UP001185092"/>
    </source>
</evidence>
<name>A0AAE4BSB0_9BACT</name>
<evidence type="ECO:0000313" key="5">
    <source>
        <dbReference type="EMBL" id="MDR6238182.1"/>
    </source>
</evidence>
<keyword evidence="6" id="KW-1185">Reference proteome</keyword>
<evidence type="ECO:0000259" key="4">
    <source>
        <dbReference type="Pfam" id="PF00535"/>
    </source>
</evidence>
<dbReference type="CDD" id="cd04186">
    <property type="entry name" value="GT_2_like_c"/>
    <property type="match status" value="1"/>
</dbReference>
<sequence>MTKAAIIILNFNGKHFLEKFLPSVMEHSGIAEVIVADNKSTDHSVQFLQNSYPEIRIIQNPVNGGFAKGYNDALKEVESKYYILLNSDVEVSEKWIEPILKLMDSDEQIAACQPKILSFKNKSHLEYAGAAGGFIDILGYPFCKGRIFDTVEEDQPEFNKTYPIFWASGAALFIRSEIYHAIEGFDEDFFAHMEEIDLCWKINRLGKKIYYCGESKVYHVGGGTLPMGNPRKTYLNFKNSLITLYTNSRYSDLFWKIPLRFAFDLLAIFKFLFSFDIGSIKAILQADWDFLTSRKEIRGKRNNFLNKYPIVNSPYQYNGFIVLDYFLKKRTKWHDFEFLKTKNKK</sequence>
<keyword evidence="2" id="KW-0328">Glycosyltransferase</keyword>
<protein>
    <recommendedName>
        <fullName evidence="4">Glycosyltransferase 2-like domain-containing protein</fullName>
    </recommendedName>
</protein>
<evidence type="ECO:0000256" key="3">
    <source>
        <dbReference type="ARBA" id="ARBA00022679"/>
    </source>
</evidence>
<dbReference type="Proteomes" id="UP001185092">
    <property type="component" value="Unassembled WGS sequence"/>
</dbReference>
<dbReference type="RefSeq" id="WP_309937648.1">
    <property type="nucleotide sequence ID" value="NZ_AP025305.1"/>
</dbReference>
<gene>
    <name evidence="5" type="ORF">HNQ88_001158</name>
</gene>
<dbReference type="Gene3D" id="3.90.550.10">
    <property type="entry name" value="Spore Coat Polysaccharide Biosynthesis Protein SpsA, Chain A"/>
    <property type="match status" value="1"/>
</dbReference>
<dbReference type="GO" id="GO:0016757">
    <property type="term" value="F:glycosyltransferase activity"/>
    <property type="evidence" value="ECO:0007669"/>
    <property type="project" value="UniProtKB-KW"/>
</dbReference>
<proteinExistence type="inferred from homology"/>
<dbReference type="Pfam" id="PF00535">
    <property type="entry name" value="Glycos_transf_2"/>
    <property type="match status" value="1"/>
</dbReference>
<reference evidence="5" key="1">
    <citation type="submission" date="2023-07" db="EMBL/GenBank/DDBJ databases">
        <title>Genomic Encyclopedia of Type Strains, Phase IV (KMG-IV): sequencing the most valuable type-strain genomes for metagenomic binning, comparative biology and taxonomic classification.</title>
        <authorList>
            <person name="Goeker M."/>
        </authorList>
    </citation>
    <scope>NUCLEOTIDE SEQUENCE</scope>
    <source>
        <strain evidence="5">DSM 26174</strain>
    </source>
</reference>
<comment type="caution">
    <text evidence="5">The sequence shown here is derived from an EMBL/GenBank/DDBJ whole genome shotgun (WGS) entry which is preliminary data.</text>
</comment>
<feature type="domain" description="Glycosyltransferase 2-like" evidence="4">
    <location>
        <begin position="6"/>
        <end position="121"/>
    </location>
</feature>
<dbReference type="SUPFAM" id="SSF53448">
    <property type="entry name" value="Nucleotide-diphospho-sugar transferases"/>
    <property type="match status" value="1"/>
</dbReference>
<comment type="similarity">
    <text evidence="1">Belongs to the glycosyltransferase 2 family.</text>
</comment>
<accession>A0AAE4BSB0</accession>
<evidence type="ECO:0000256" key="1">
    <source>
        <dbReference type="ARBA" id="ARBA00006739"/>
    </source>
</evidence>
<keyword evidence="3" id="KW-0808">Transferase</keyword>
<dbReference type="InterPro" id="IPR029044">
    <property type="entry name" value="Nucleotide-diphossugar_trans"/>
</dbReference>
<evidence type="ECO:0000256" key="2">
    <source>
        <dbReference type="ARBA" id="ARBA00022676"/>
    </source>
</evidence>
<dbReference type="EMBL" id="JAVDQD010000001">
    <property type="protein sequence ID" value="MDR6238182.1"/>
    <property type="molecule type" value="Genomic_DNA"/>
</dbReference>
<dbReference type="InterPro" id="IPR001173">
    <property type="entry name" value="Glyco_trans_2-like"/>
</dbReference>
<dbReference type="PANTHER" id="PTHR43179:SF12">
    <property type="entry name" value="GALACTOFURANOSYLTRANSFERASE GLFT2"/>
    <property type="match status" value="1"/>
</dbReference>
<organism evidence="5 6">
    <name type="scientific">Aureibacter tunicatorum</name>
    <dbReference type="NCBI Taxonomy" id="866807"/>
    <lineage>
        <taxon>Bacteria</taxon>
        <taxon>Pseudomonadati</taxon>
        <taxon>Bacteroidota</taxon>
        <taxon>Cytophagia</taxon>
        <taxon>Cytophagales</taxon>
        <taxon>Persicobacteraceae</taxon>
        <taxon>Aureibacter</taxon>
    </lineage>
</organism>
<dbReference type="PANTHER" id="PTHR43179">
    <property type="entry name" value="RHAMNOSYLTRANSFERASE WBBL"/>
    <property type="match status" value="1"/>
</dbReference>